<dbReference type="EMBL" id="JAURVH010001520">
    <property type="protein sequence ID" value="KAK5925680.1"/>
    <property type="molecule type" value="Genomic_DNA"/>
</dbReference>
<evidence type="ECO:0000256" key="1">
    <source>
        <dbReference type="SAM" id="MobiDB-lite"/>
    </source>
</evidence>
<sequence>MDDGENVVLLPHPQNEQLPHTEEGLNDDDETLSVYSESALPEEGTLPPPQPGTSRASTSRASTRNSLN</sequence>
<proteinExistence type="predicted"/>
<name>A0AAN8DUG9_CHAGU</name>
<keyword evidence="3" id="KW-1185">Reference proteome</keyword>
<feature type="region of interest" description="Disordered" evidence="1">
    <location>
        <begin position="1"/>
        <end position="68"/>
    </location>
</feature>
<gene>
    <name evidence="2" type="ORF">CgunFtcFv8_018185</name>
</gene>
<organism evidence="2 3">
    <name type="scientific">Champsocephalus gunnari</name>
    <name type="common">Mackerel icefish</name>
    <dbReference type="NCBI Taxonomy" id="52237"/>
    <lineage>
        <taxon>Eukaryota</taxon>
        <taxon>Metazoa</taxon>
        <taxon>Chordata</taxon>
        <taxon>Craniata</taxon>
        <taxon>Vertebrata</taxon>
        <taxon>Euteleostomi</taxon>
        <taxon>Actinopterygii</taxon>
        <taxon>Neopterygii</taxon>
        <taxon>Teleostei</taxon>
        <taxon>Neoteleostei</taxon>
        <taxon>Acanthomorphata</taxon>
        <taxon>Eupercaria</taxon>
        <taxon>Perciformes</taxon>
        <taxon>Notothenioidei</taxon>
        <taxon>Channichthyidae</taxon>
        <taxon>Champsocephalus</taxon>
    </lineage>
</organism>
<evidence type="ECO:0000313" key="3">
    <source>
        <dbReference type="Proteomes" id="UP001331515"/>
    </source>
</evidence>
<evidence type="ECO:0000313" key="2">
    <source>
        <dbReference type="EMBL" id="KAK5925680.1"/>
    </source>
</evidence>
<accession>A0AAN8DUG9</accession>
<comment type="caution">
    <text evidence="2">The sequence shown here is derived from an EMBL/GenBank/DDBJ whole genome shotgun (WGS) entry which is preliminary data.</text>
</comment>
<feature type="compositionally biased region" description="Low complexity" evidence="1">
    <location>
        <begin position="53"/>
        <end position="68"/>
    </location>
</feature>
<protein>
    <submittedName>
        <fullName evidence="2">Uncharacterized protein</fullName>
    </submittedName>
</protein>
<dbReference type="Proteomes" id="UP001331515">
    <property type="component" value="Unassembled WGS sequence"/>
</dbReference>
<reference evidence="2 3" key="1">
    <citation type="journal article" date="2023" name="Mol. Biol. Evol.">
        <title>Genomics of Secondarily Temperate Adaptation in the Only Non-Antarctic Icefish.</title>
        <authorList>
            <person name="Rivera-Colon A.G."/>
            <person name="Rayamajhi N."/>
            <person name="Minhas B.F."/>
            <person name="Madrigal G."/>
            <person name="Bilyk K.T."/>
            <person name="Yoon V."/>
            <person name="Hune M."/>
            <person name="Gregory S."/>
            <person name="Cheng C.H.C."/>
            <person name="Catchen J.M."/>
        </authorList>
    </citation>
    <scope>NUCLEOTIDE SEQUENCE [LARGE SCALE GENOMIC DNA]</scope>
    <source>
        <tissue evidence="2">White muscle</tissue>
    </source>
</reference>
<dbReference type="AlphaFoldDB" id="A0AAN8DUG9"/>